<accession>A0A016WF28</accession>
<feature type="compositionally biased region" description="Basic residues" evidence="1">
    <location>
        <begin position="131"/>
        <end position="145"/>
    </location>
</feature>
<gene>
    <name evidence="2" type="primary">Acey_s0758.g2106</name>
    <name evidence="2" type="ORF">Y032_0758g2106</name>
</gene>
<comment type="caution">
    <text evidence="2">The sequence shown here is derived from an EMBL/GenBank/DDBJ whole genome shotgun (WGS) entry which is preliminary data.</text>
</comment>
<keyword evidence="3" id="KW-1185">Reference proteome</keyword>
<evidence type="ECO:0000313" key="2">
    <source>
        <dbReference type="EMBL" id="EYC37897.1"/>
    </source>
</evidence>
<dbReference type="EMBL" id="JARK01000358">
    <property type="protein sequence ID" value="EYC37897.1"/>
    <property type="molecule type" value="Genomic_DNA"/>
</dbReference>
<proteinExistence type="predicted"/>
<name>A0A016WF28_9BILA</name>
<organism evidence="2 3">
    <name type="scientific">Ancylostoma ceylanicum</name>
    <dbReference type="NCBI Taxonomy" id="53326"/>
    <lineage>
        <taxon>Eukaryota</taxon>
        <taxon>Metazoa</taxon>
        <taxon>Ecdysozoa</taxon>
        <taxon>Nematoda</taxon>
        <taxon>Chromadorea</taxon>
        <taxon>Rhabditida</taxon>
        <taxon>Rhabditina</taxon>
        <taxon>Rhabditomorpha</taxon>
        <taxon>Strongyloidea</taxon>
        <taxon>Ancylostomatidae</taxon>
        <taxon>Ancylostomatinae</taxon>
        <taxon>Ancylostoma</taxon>
    </lineage>
</organism>
<dbReference type="OrthoDB" id="5876428at2759"/>
<evidence type="ECO:0000313" key="3">
    <source>
        <dbReference type="Proteomes" id="UP000024635"/>
    </source>
</evidence>
<dbReference type="AlphaFoldDB" id="A0A016WF28"/>
<feature type="region of interest" description="Disordered" evidence="1">
    <location>
        <begin position="125"/>
        <end position="183"/>
    </location>
</feature>
<sequence length="183" mass="20299">MQIVKFVLCFQNWLRRIKSKRLTSVLFQRKQPRKMASENINCAKFTHAGPLVLDARLRGPVAHALDDTTTGATLTNIQFDPKLNEIVDIGSNIEQLNESRRTTIGTEAGDTVDEKKSVIKSVRPKTLIKGFSKKTPRKKKTKPKKPTGTGGAPNMSPHDAPPLQLGTPLGKNAVKSEVIRYRS</sequence>
<protein>
    <submittedName>
        <fullName evidence="2">Uncharacterized protein</fullName>
    </submittedName>
</protein>
<evidence type="ECO:0000256" key="1">
    <source>
        <dbReference type="SAM" id="MobiDB-lite"/>
    </source>
</evidence>
<reference evidence="3" key="1">
    <citation type="journal article" date="2015" name="Nat. Genet.">
        <title>The genome and transcriptome of the zoonotic hookworm Ancylostoma ceylanicum identify infection-specific gene families.</title>
        <authorList>
            <person name="Schwarz E.M."/>
            <person name="Hu Y."/>
            <person name="Antoshechkin I."/>
            <person name="Miller M.M."/>
            <person name="Sternberg P.W."/>
            <person name="Aroian R.V."/>
        </authorList>
    </citation>
    <scope>NUCLEOTIDE SEQUENCE</scope>
    <source>
        <strain evidence="3">HY135</strain>
    </source>
</reference>
<dbReference type="Proteomes" id="UP000024635">
    <property type="component" value="Unassembled WGS sequence"/>
</dbReference>